<accession>A0A0C3GLZ3</accession>
<dbReference type="InterPro" id="IPR003593">
    <property type="entry name" value="AAA+_ATPase"/>
</dbReference>
<dbReference type="GO" id="GO:0005783">
    <property type="term" value="C:endoplasmic reticulum"/>
    <property type="evidence" value="ECO:0007669"/>
    <property type="project" value="UniProtKB-SubCell"/>
</dbReference>
<evidence type="ECO:0000256" key="7">
    <source>
        <dbReference type="SAM" id="Coils"/>
    </source>
</evidence>
<protein>
    <recommendedName>
        <fullName evidence="8">AAA+ ATPase domain-containing protein</fullName>
    </recommendedName>
</protein>
<evidence type="ECO:0000256" key="2">
    <source>
        <dbReference type="ARBA" id="ARBA00004240"/>
    </source>
</evidence>
<reference evidence="10" key="2">
    <citation type="submission" date="2015-01" db="EMBL/GenBank/DDBJ databases">
        <title>Evolutionary Origins and Diversification of the Mycorrhizal Mutualists.</title>
        <authorList>
            <consortium name="DOE Joint Genome Institute"/>
            <consortium name="Mycorrhizal Genomics Consortium"/>
            <person name="Kohler A."/>
            <person name="Kuo A."/>
            <person name="Nagy L.G."/>
            <person name="Floudas D."/>
            <person name="Copeland A."/>
            <person name="Barry K.W."/>
            <person name="Cichocki N."/>
            <person name="Veneault-Fourrey C."/>
            <person name="LaButti K."/>
            <person name="Lindquist E.A."/>
            <person name="Lipzen A."/>
            <person name="Lundell T."/>
            <person name="Morin E."/>
            <person name="Murat C."/>
            <person name="Riley R."/>
            <person name="Ohm R."/>
            <person name="Sun H."/>
            <person name="Tunlid A."/>
            <person name="Henrissat B."/>
            <person name="Grigoriev I.V."/>
            <person name="Hibbett D.S."/>
            <person name="Martin F."/>
        </authorList>
    </citation>
    <scope>NUCLEOTIDE SEQUENCE [LARGE SCALE GENOMIC DNA]</scope>
    <source>
        <strain evidence="10">Zn</strain>
    </source>
</reference>
<dbReference type="InterPro" id="IPR029058">
    <property type="entry name" value="AB_hydrolase_fold"/>
</dbReference>
<dbReference type="Gene3D" id="1.25.40.10">
    <property type="entry name" value="Tetratricopeptide repeat domain"/>
    <property type="match status" value="1"/>
</dbReference>
<dbReference type="STRING" id="913774.A0A0C3GLZ3"/>
<evidence type="ECO:0000313" key="9">
    <source>
        <dbReference type="EMBL" id="KIM97100.1"/>
    </source>
</evidence>
<dbReference type="OrthoDB" id="5427984at2759"/>
<dbReference type="SUPFAM" id="SSF53474">
    <property type="entry name" value="alpha/beta-Hydrolases"/>
    <property type="match status" value="1"/>
</dbReference>
<dbReference type="SUPFAM" id="SSF52540">
    <property type="entry name" value="P-loop containing nucleoside triphosphate hydrolases"/>
    <property type="match status" value="1"/>
</dbReference>
<dbReference type="SMART" id="SM00382">
    <property type="entry name" value="AAA"/>
    <property type="match status" value="1"/>
</dbReference>
<gene>
    <name evidence="9" type="ORF">OIDMADRAFT_32133</name>
</gene>
<evidence type="ECO:0000256" key="1">
    <source>
        <dbReference type="ARBA" id="ARBA00004173"/>
    </source>
</evidence>
<evidence type="ECO:0000256" key="6">
    <source>
        <dbReference type="ARBA" id="ARBA00023136"/>
    </source>
</evidence>
<evidence type="ECO:0000256" key="3">
    <source>
        <dbReference type="ARBA" id="ARBA00004370"/>
    </source>
</evidence>
<dbReference type="InterPro" id="IPR011990">
    <property type="entry name" value="TPR-like_helical_dom_sf"/>
</dbReference>
<dbReference type="HOGENOM" id="CLU_000288_125_13_1"/>
<name>A0A0C3GLZ3_OIDMZ</name>
<dbReference type="InParanoid" id="A0A0C3GLZ3"/>
<dbReference type="Pfam" id="PF00931">
    <property type="entry name" value="NB-ARC"/>
    <property type="match status" value="1"/>
</dbReference>
<reference evidence="9 10" key="1">
    <citation type="submission" date="2014-04" db="EMBL/GenBank/DDBJ databases">
        <authorList>
            <consortium name="DOE Joint Genome Institute"/>
            <person name="Kuo A."/>
            <person name="Martino E."/>
            <person name="Perotto S."/>
            <person name="Kohler A."/>
            <person name="Nagy L.G."/>
            <person name="Floudas D."/>
            <person name="Copeland A."/>
            <person name="Barry K.W."/>
            <person name="Cichocki N."/>
            <person name="Veneault-Fourrey C."/>
            <person name="LaButti K."/>
            <person name="Lindquist E.A."/>
            <person name="Lipzen A."/>
            <person name="Lundell T."/>
            <person name="Morin E."/>
            <person name="Murat C."/>
            <person name="Sun H."/>
            <person name="Tunlid A."/>
            <person name="Henrissat B."/>
            <person name="Grigoriev I.V."/>
            <person name="Hibbett D.S."/>
            <person name="Martin F."/>
            <person name="Nordberg H.P."/>
            <person name="Cantor M.N."/>
            <person name="Hua S.X."/>
        </authorList>
    </citation>
    <scope>NUCLEOTIDE SEQUENCE [LARGE SCALE GENOMIC DNA]</scope>
    <source>
        <strain evidence="9 10">Zn</strain>
    </source>
</reference>
<keyword evidence="10" id="KW-1185">Reference proteome</keyword>
<dbReference type="Proteomes" id="UP000054321">
    <property type="component" value="Unassembled WGS sequence"/>
</dbReference>
<keyword evidence="5" id="KW-0496">Mitochondrion</keyword>
<dbReference type="InterPro" id="IPR052374">
    <property type="entry name" value="SERAC1"/>
</dbReference>
<dbReference type="InterPro" id="IPR027417">
    <property type="entry name" value="P-loop_NTPase"/>
</dbReference>
<feature type="domain" description="AAA+ ATPase" evidence="8">
    <location>
        <begin position="294"/>
        <end position="425"/>
    </location>
</feature>
<keyword evidence="6" id="KW-0472">Membrane</keyword>
<evidence type="ECO:0000313" key="10">
    <source>
        <dbReference type="Proteomes" id="UP000054321"/>
    </source>
</evidence>
<dbReference type="EMBL" id="KN832882">
    <property type="protein sequence ID" value="KIM97100.1"/>
    <property type="molecule type" value="Genomic_DNA"/>
</dbReference>
<dbReference type="SUPFAM" id="SSF48452">
    <property type="entry name" value="TPR-like"/>
    <property type="match status" value="1"/>
</dbReference>
<proteinExistence type="predicted"/>
<evidence type="ECO:0000256" key="4">
    <source>
        <dbReference type="ARBA" id="ARBA00022824"/>
    </source>
</evidence>
<sequence>MNTSLGVHDLRSGSPTDPGSIAIDLVAVHGLGGHAFNTWTHPDSGTFWIRDLLQDRLPPIRPIVFGYNAKRVKHNAELDFADVATQLLAGLCRLRLLPEAVTLHTEQARSIAKCVHSFLFFATPHCGSSFADLAVVFQRITKVILDPPNNFLRDLCTISPELQNLHGVFNGWLTKEEIQCISFYEGFKRKSLFKNSIIVTRESAILNVPQEETICLNADHSSIVRFKNAEDDNFKIVLGKLKQLVDKSKQTPRPHVRRRSTHLHVPYMPGRYFVGRKTEITKLRDWLLDTEQRECKVIALYGLSGVGKTQLALKFAVDHMSHYDYIFFVNGTSLEVLRNDFSKIQKSLMISEDSRSAIDRMIDWLRSQDSHWLLIFDNANHLPLIVPYISQLIHAGQIILTTQDARVEKSDFVHSSLKIAAFTPEESQELLFSRAGLSSPMPKDIKAAETLLAEIGHLPLAVDSAGAFINVRRKSVTEYANLFHRFQRDVLDHRPHASSYDRSVVGTLELNFKEIDSRPNAYTLLCLLVFLDRAEVTEEFLKRGTGLKPTWGPSGESVLTHPADRYVPEGLITLLNNDFIFDESVEELISLSIITCTSRGETGRAFMLHPLYHKCAKFRMTRDQRRTYSADALFFLAHAFPTDEYVFEKGTGALGRSYIPHIYYAYESFNYPLNDLSIKCFESLMPKSPAGLTPCEQVANLILDANITYGQGDTAKNAYLLAWMDDLLESSSNLYLKARALEVRLAIDFYDVGDYLGGVKAAKTFLTGAKEAIKAKPELLDELTNAQFGVIEGTIAELLVIEVSVAENFEESRALLQGWSALNPAAPSSKEAITLGIRSRIRGKLSKDHGDWVVGEGQLKEFLDIFAVRGSQTEGWAAGDLAHVLMEMKHEKEAEKVLVKYLQPRRESQTHKERMRDRRSDTIYLEMLLGECLLLQNRYKEAEDTLQDVLQHLQNFESLWHFEKFRILFTLSALARLRHQADQFSSALEYWGKVLDYCLKELDTYKQKGKWGRDTLIPRIVLLSMADCYFELGNQEHALVLQQEALESIHSCAEQRWILGLGTYWLDWIKMKINQRIPYSKS</sequence>
<dbReference type="PANTHER" id="PTHR48182:SF2">
    <property type="entry name" value="PROTEIN SERAC1"/>
    <property type="match status" value="1"/>
</dbReference>
<dbReference type="PANTHER" id="PTHR48182">
    <property type="entry name" value="PROTEIN SERAC1"/>
    <property type="match status" value="1"/>
</dbReference>
<organism evidence="9 10">
    <name type="scientific">Oidiodendron maius (strain Zn)</name>
    <dbReference type="NCBI Taxonomy" id="913774"/>
    <lineage>
        <taxon>Eukaryota</taxon>
        <taxon>Fungi</taxon>
        <taxon>Dikarya</taxon>
        <taxon>Ascomycota</taxon>
        <taxon>Pezizomycotina</taxon>
        <taxon>Leotiomycetes</taxon>
        <taxon>Leotiomycetes incertae sedis</taxon>
        <taxon>Myxotrichaceae</taxon>
        <taxon>Oidiodendron</taxon>
    </lineage>
</organism>
<feature type="coiled-coil region" evidence="7">
    <location>
        <begin position="925"/>
        <end position="959"/>
    </location>
</feature>
<dbReference type="GO" id="GO:0043531">
    <property type="term" value="F:ADP binding"/>
    <property type="evidence" value="ECO:0007669"/>
    <property type="project" value="InterPro"/>
</dbReference>
<dbReference type="AlphaFoldDB" id="A0A0C3GLZ3"/>
<dbReference type="GO" id="GO:0005739">
    <property type="term" value="C:mitochondrion"/>
    <property type="evidence" value="ECO:0007669"/>
    <property type="project" value="UniProtKB-SubCell"/>
</dbReference>
<dbReference type="Gene3D" id="3.40.50.300">
    <property type="entry name" value="P-loop containing nucleotide triphosphate hydrolases"/>
    <property type="match status" value="1"/>
</dbReference>
<dbReference type="InterPro" id="IPR002182">
    <property type="entry name" value="NB-ARC"/>
</dbReference>
<dbReference type="GO" id="GO:0016020">
    <property type="term" value="C:membrane"/>
    <property type="evidence" value="ECO:0007669"/>
    <property type="project" value="UniProtKB-SubCell"/>
</dbReference>
<keyword evidence="7" id="KW-0175">Coiled coil</keyword>
<evidence type="ECO:0000256" key="5">
    <source>
        <dbReference type="ARBA" id="ARBA00023128"/>
    </source>
</evidence>
<evidence type="ECO:0000259" key="8">
    <source>
        <dbReference type="SMART" id="SM00382"/>
    </source>
</evidence>
<keyword evidence="4" id="KW-0256">Endoplasmic reticulum</keyword>
<comment type="subcellular location">
    <subcellularLocation>
        <location evidence="2">Endoplasmic reticulum</location>
    </subcellularLocation>
    <subcellularLocation>
        <location evidence="3">Membrane</location>
    </subcellularLocation>
    <subcellularLocation>
        <location evidence="1">Mitochondrion</location>
    </subcellularLocation>
</comment>